<keyword evidence="3" id="KW-0808">Transferase</keyword>
<gene>
    <name evidence="8" type="ORF">SAMN02745174_01516</name>
</gene>
<dbReference type="AlphaFoldDB" id="A0A1T4NE03"/>
<dbReference type="STRING" id="180163.SAMN02745174_01516"/>
<dbReference type="PANTHER" id="PTHR34382">
    <property type="entry name" value="PTS SYSTEM N,N'-DIACETYLCHITOBIOSE-SPECIFIC EIIA COMPONENT"/>
    <property type="match status" value="1"/>
</dbReference>
<keyword evidence="6" id="KW-0460">Magnesium</keyword>
<dbReference type="InterPro" id="IPR036542">
    <property type="entry name" value="PTS_IIA_lac/cel_sf"/>
</dbReference>
<dbReference type="RefSeq" id="WP_234977900.1">
    <property type="nucleotide sequence ID" value="NZ_FUWX01000010.1"/>
</dbReference>
<evidence type="ECO:0000256" key="5">
    <source>
        <dbReference type="PIRSR" id="PIRSR000699-1"/>
    </source>
</evidence>
<evidence type="ECO:0000256" key="6">
    <source>
        <dbReference type="PIRSR" id="PIRSR000699-2"/>
    </source>
</evidence>
<organism evidence="8 9">
    <name type="scientific">Cetobacterium ceti</name>
    <dbReference type="NCBI Taxonomy" id="180163"/>
    <lineage>
        <taxon>Bacteria</taxon>
        <taxon>Fusobacteriati</taxon>
        <taxon>Fusobacteriota</taxon>
        <taxon>Fusobacteriia</taxon>
        <taxon>Fusobacteriales</taxon>
        <taxon>Fusobacteriaceae</taxon>
        <taxon>Cetobacterium</taxon>
    </lineage>
</organism>
<sequence>MSNLITTEQLEEVIFSIVGFAGEAKSHAYRALTLAEEGDFLGAEEALKECDGAVLQAHHVQTDMIQKEAGGNKVEISMLFVHAQDHLMTALSERELIKKLIRMNKRFYELEKKIDNK</sequence>
<dbReference type="EMBL" id="FUWX01000010">
    <property type="protein sequence ID" value="SJZ77454.1"/>
    <property type="molecule type" value="Genomic_DNA"/>
</dbReference>
<dbReference type="PROSITE" id="PS51095">
    <property type="entry name" value="PTS_EIIA_TYPE_3"/>
    <property type="match status" value="1"/>
</dbReference>
<evidence type="ECO:0000256" key="4">
    <source>
        <dbReference type="ARBA" id="ARBA00022683"/>
    </source>
</evidence>
<keyword evidence="9" id="KW-1185">Reference proteome</keyword>
<dbReference type="Proteomes" id="UP000191153">
    <property type="component" value="Unassembled WGS sequence"/>
</dbReference>
<dbReference type="InterPro" id="IPR003188">
    <property type="entry name" value="PTS_IIA_lac/cel"/>
</dbReference>
<evidence type="ECO:0000256" key="1">
    <source>
        <dbReference type="ARBA" id="ARBA00022448"/>
    </source>
</evidence>
<dbReference type="SUPFAM" id="SSF46973">
    <property type="entry name" value="Enzyme IIa from lactose specific PTS, IIa-lac"/>
    <property type="match status" value="1"/>
</dbReference>
<evidence type="ECO:0000313" key="8">
    <source>
        <dbReference type="EMBL" id="SJZ77454.1"/>
    </source>
</evidence>
<feature type="binding site" evidence="6">
    <location>
        <position position="85"/>
    </location>
    <ligand>
        <name>Mg(2+)</name>
        <dbReference type="ChEBI" id="CHEBI:18420"/>
        <note>ligand shared between all trimeric partners</note>
    </ligand>
</feature>
<comment type="cofactor">
    <cofactor evidence="6">
        <name>Mg(2+)</name>
        <dbReference type="ChEBI" id="CHEBI:18420"/>
    </cofactor>
    <text evidence="6">Binds 1 Mg(2+) ion per trimer.</text>
</comment>
<evidence type="ECO:0000256" key="7">
    <source>
        <dbReference type="PROSITE-ProRule" id="PRU00418"/>
    </source>
</evidence>
<keyword evidence="1" id="KW-0813">Transport</keyword>
<dbReference type="PANTHER" id="PTHR34382:SF7">
    <property type="entry name" value="PTS SYSTEM N,N'-DIACETYLCHITOBIOSE-SPECIFIC EIIA COMPONENT"/>
    <property type="match status" value="1"/>
</dbReference>
<dbReference type="PIRSF" id="PIRSF000699">
    <property type="entry name" value="PTS_IILac_III"/>
    <property type="match status" value="1"/>
</dbReference>
<dbReference type="GO" id="GO:0046872">
    <property type="term" value="F:metal ion binding"/>
    <property type="evidence" value="ECO:0007669"/>
    <property type="project" value="UniProtKB-KW"/>
</dbReference>
<name>A0A1T4NE03_9FUSO</name>
<dbReference type="Gene3D" id="1.20.58.80">
    <property type="entry name" value="Phosphotransferase system, lactose/cellobiose-type IIA subunit"/>
    <property type="match status" value="1"/>
</dbReference>
<dbReference type="GO" id="GO:0016740">
    <property type="term" value="F:transferase activity"/>
    <property type="evidence" value="ECO:0007669"/>
    <property type="project" value="UniProtKB-KW"/>
</dbReference>
<keyword evidence="2" id="KW-0762">Sugar transport</keyword>
<protein>
    <submittedName>
        <fullName evidence="8">PTS system, cellobiose-specific IIA component</fullName>
    </submittedName>
</protein>
<evidence type="ECO:0000256" key="2">
    <source>
        <dbReference type="ARBA" id="ARBA00022597"/>
    </source>
</evidence>
<dbReference type="GO" id="GO:0009401">
    <property type="term" value="P:phosphoenolpyruvate-dependent sugar phosphotransferase system"/>
    <property type="evidence" value="ECO:0007669"/>
    <property type="project" value="UniProtKB-KW"/>
</dbReference>
<dbReference type="Pfam" id="PF02255">
    <property type="entry name" value="PTS_IIA"/>
    <property type="match status" value="1"/>
</dbReference>
<reference evidence="8 9" key="1">
    <citation type="submission" date="2017-02" db="EMBL/GenBank/DDBJ databases">
        <authorList>
            <person name="Peterson S.W."/>
        </authorList>
    </citation>
    <scope>NUCLEOTIDE SEQUENCE [LARGE SCALE GENOMIC DNA]</scope>
    <source>
        <strain evidence="8 9">ATCC 700028</strain>
    </source>
</reference>
<proteinExistence type="predicted"/>
<dbReference type="CDD" id="cd00215">
    <property type="entry name" value="PTS_IIA_lac"/>
    <property type="match status" value="1"/>
</dbReference>
<feature type="active site" description="Tele-phosphohistidine intermediate" evidence="5">
    <location>
        <position position="82"/>
    </location>
</feature>
<keyword evidence="6" id="KW-0479">Metal-binding</keyword>
<keyword evidence="4" id="KW-0598">Phosphotransferase system</keyword>
<accession>A0A1T4NE03</accession>
<feature type="modified residue" description="Phosphohistidine; by HPr" evidence="7">
    <location>
        <position position="82"/>
    </location>
</feature>
<evidence type="ECO:0000313" key="9">
    <source>
        <dbReference type="Proteomes" id="UP000191153"/>
    </source>
</evidence>
<evidence type="ECO:0000256" key="3">
    <source>
        <dbReference type="ARBA" id="ARBA00022679"/>
    </source>
</evidence>